<reference evidence="8 9" key="1">
    <citation type="submission" date="2019-01" db="EMBL/GenBank/DDBJ databases">
        <authorList>
            <person name="Chen W.-M."/>
        </authorList>
    </citation>
    <scope>NUCLEOTIDE SEQUENCE [LARGE SCALE GENOMIC DNA]</scope>
    <source>
        <strain evidence="8 9">KYPC3</strain>
    </source>
</reference>
<protein>
    <recommendedName>
        <fullName evidence="2">histidine kinase</fullName>
        <ecNumber evidence="2">2.7.13.3</ecNumber>
    </recommendedName>
</protein>
<evidence type="ECO:0000256" key="2">
    <source>
        <dbReference type="ARBA" id="ARBA00012438"/>
    </source>
</evidence>
<dbReference type="Pfam" id="PF02518">
    <property type="entry name" value="HATPase_c"/>
    <property type="match status" value="1"/>
</dbReference>
<organism evidence="8 9">
    <name type="scientific">Rheinheimera riviphila</name>
    <dbReference type="NCBI Taxonomy" id="1834037"/>
    <lineage>
        <taxon>Bacteria</taxon>
        <taxon>Pseudomonadati</taxon>
        <taxon>Pseudomonadota</taxon>
        <taxon>Gammaproteobacteria</taxon>
        <taxon>Chromatiales</taxon>
        <taxon>Chromatiaceae</taxon>
        <taxon>Rheinheimera</taxon>
    </lineage>
</organism>
<gene>
    <name evidence="8" type="ORF">EOE67_03120</name>
</gene>
<dbReference type="GO" id="GO:0005886">
    <property type="term" value="C:plasma membrane"/>
    <property type="evidence" value="ECO:0007669"/>
    <property type="project" value="TreeGrafter"/>
</dbReference>
<comment type="caution">
    <text evidence="8">The sequence shown here is derived from an EMBL/GenBank/DDBJ whole genome shotgun (WGS) entry which is preliminary data.</text>
</comment>
<evidence type="ECO:0000259" key="7">
    <source>
        <dbReference type="PROSITE" id="PS50109"/>
    </source>
</evidence>
<dbReference type="SUPFAM" id="SSF55874">
    <property type="entry name" value="ATPase domain of HSP90 chaperone/DNA topoisomerase II/histidine kinase"/>
    <property type="match status" value="1"/>
</dbReference>
<dbReference type="GO" id="GO:0000155">
    <property type="term" value="F:phosphorelay sensor kinase activity"/>
    <property type="evidence" value="ECO:0007669"/>
    <property type="project" value="TreeGrafter"/>
</dbReference>
<dbReference type="Gene3D" id="3.30.565.10">
    <property type="entry name" value="Histidine kinase-like ATPase, C-terminal domain"/>
    <property type="match status" value="1"/>
</dbReference>
<dbReference type="InterPro" id="IPR005467">
    <property type="entry name" value="His_kinase_dom"/>
</dbReference>
<dbReference type="AlphaFoldDB" id="A0A437R3N3"/>
<dbReference type="GO" id="GO:0016036">
    <property type="term" value="P:cellular response to phosphate starvation"/>
    <property type="evidence" value="ECO:0007669"/>
    <property type="project" value="TreeGrafter"/>
</dbReference>
<evidence type="ECO:0000256" key="3">
    <source>
        <dbReference type="ARBA" id="ARBA00022553"/>
    </source>
</evidence>
<dbReference type="Proteomes" id="UP000283077">
    <property type="component" value="Unassembled WGS sequence"/>
</dbReference>
<feature type="domain" description="Histidine kinase" evidence="7">
    <location>
        <begin position="1"/>
        <end position="210"/>
    </location>
</feature>
<keyword evidence="6" id="KW-0902">Two-component regulatory system</keyword>
<accession>A0A437R3N3</accession>
<dbReference type="InterPro" id="IPR050351">
    <property type="entry name" value="BphY/WalK/GraS-like"/>
</dbReference>
<evidence type="ECO:0000256" key="4">
    <source>
        <dbReference type="ARBA" id="ARBA00022679"/>
    </source>
</evidence>
<dbReference type="EC" id="2.7.13.3" evidence="2"/>
<dbReference type="GO" id="GO:0004721">
    <property type="term" value="F:phosphoprotein phosphatase activity"/>
    <property type="evidence" value="ECO:0007669"/>
    <property type="project" value="TreeGrafter"/>
</dbReference>
<keyword evidence="4" id="KW-0808">Transferase</keyword>
<sequence length="210" mass="23994">MKNSLCMLIQSMDLLQQDLAPLSENASTELARIHYEASRLNTNLMQLLSLYRIEKDQLPLHLDEYFVEDLLEEVVIKNEMYSQQKQIAVQVETEHHLSWFFDNDLVSNLINDMFVNALRYSSGKLLLKASIEDAQLCLELHDDGVGFPDFMLENNDNSMTHFNLAAGRTGLGLFFAHLIAKAHRNQGRHGRIELSNGGRYGGGVFRLWLP</sequence>
<comment type="catalytic activity">
    <reaction evidence="1">
        <text>ATP + protein L-histidine = ADP + protein N-phospho-L-histidine.</text>
        <dbReference type="EC" id="2.7.13.3"/>
    </reaction>
</comment>
<dbReference type="PANTHER" id="PTHR45453:SF1">
    <property type="entry name" value="PHOSPHATE REGULON SENSOR PROTEIN PHOR"/>
    <property type="match status" value="1"/>
</dbReference>
<evidence type="ECO:0000256" key="1">
    <source>
        <dbReference type="ARBA" id="ARBA00000085"/>
    </source>
</evidence>
<dbReference type="InterPro" id="IPR003594">
    <property type="entry name" value="HATPase_dom"/>
</dbReference>
<evidence type="ECO:0000313" key="9">
    <source>
        <dbReference type="Proteomes" id="UP000283077"/>
    </source>
</evidence>
<evidence type="ECO:0000313" key="8">
    <source>
        <dbReference type="EMBL" id="RVU41364.1"/>
    </source>
</evidence>
<evidence type="ECO:0000256" key="5">
    <source>
        <dbReference type="ARBA" id="ARBA00022777"/>
    </source>
</evidence>
<dbReference type="OrthoDB" id="9811306at2"/>
<dbReference type="EMBL" id="SACS01000002">
    <property type="protein sequence ID" value="RVU41364.1"/>
    <property type="molecule type" value="Genomic_DNA"/>
</dbReference>
<name>A0A437R3N3_9GAMM</name>
<keyword evidence="5 8" id="KW-0418">Kinase</keyword>
<evidence type="ECO:0000256" key="6">
    <source>
        <dbReference type="ARBA" id="ARBA00023012"/>
    </source>
</evidence>
<dbReference type="PROSITE" id="PS50109">
    <property type="entry name" value="HIS_KIN"/>
    <property type="match status" value="1"/>
</dbReference>
<dbReference type="PANTHER" id="PTHR45453">
    <property type="entry name" value="PHOSPHATE REGULON SENSOR PROTEIN PHOR"/>
    <property type="match status" value="1"/>
</dbReference>
<proteinExistence type="predicted"/>
<dbReference type="InterPro" id="IPR036890">
    <property type="entry name" value="HATPase_C_sf"/>
</dbReference>
<keyword evidence="3" id="KW-0597">Phosphoprotein</keyword>
<keyword evidence="9" id="KW-1185">Reference proteome</keyword>